<dbReference type="PROSITE" id="PS51688">
    <property type="entry name" value="ICA"/>
    <property type="match status" value="1"/>
</dbReference>
<accession>A0A336MI79</accession>
<evidence type="ECO:0000256" key="6">
    <source>
        <dbReference type="PROSITE-ProRule" id="PRU00850"/>
    </source>
</evidence>
<evidence type="ECO:0000313" key="11">
    <source>
        <dbReference type="EMBL" id="SSX28659.1"/>
    </source>
</evidence>
<feature type="domain" description="NDT80" evidence="9">
    <location>
        <begin position="237"/>
        <end position="526"/>
    </location>
</feature>
<reference evidence="11" key="1">
    <citation type="submission" date="2018-07" db="EMBL/GenBank/DDBJ databases">
        <authorList>
            <person name="Quirk P.G."/>
            <person name="Krulwich T.A."/>
        </authorList>
    </citation>
    <scope>NUCLEOTIDE SEQUENCE</scope>
</reference>
<dbReference type="Pfam" id="PF05224">
    <property type="entry name" value="NDT80_PhoG"/>
    <property type="match status" value="1"/>
</dbReference>
<organism evidence="11">
    <name type="scientific">Culicoides sonorensis</name>
    <name type="common">Biting midge</name>
    <dbReference type="NCBI Taxonomy" id="179676"/>
    <lineage>
        <taxon>Eukaryota</taxon>
        <taxon>Metazoa</taxon>
        <taxon>Ecdysozoa</taxon>
        <taxon>Arthropoda</taxon>
        <taxon>Hexapoda</taxon>
        <taxon>Insecta</taxon>
        <taxon>Pterygota</taxon>
        <taxon>Neoptera</taxon>
        <taxon>Endopterygota</taxon>
        <taxon>Diptera</taxon>
        <taxon>Nematocera</taxon>
        <taxon>Chironomoidea</taxon>
        <taxon>Ceratopogonidae</taxon>
        <taxon>Ceratopogoninae</taxon>
        <taxon>Culicoides</taxon>
        <taxon>Monoculicoides</taxon>
    </lineage>
</organism>
<dbReference type="PANTHER" id="PTHR13029:SF18">
    <property type="entry name" value="MYELIN REGULATORY FACTOR HOMOLOG 1"/>
    <property type="match status" value="1"/>
</dbReference>
<keyword evidence="5 8" id="KW-0472">Membrane</keyword>
<dbReference type="SUPFAM" id="SSF49417">
    <property type="entry name" value="p53-like transcription factors"/>
    <property type="match status" value="1"/>
</dbReference>
<dbReference type="InterPro" id="IPR008967">
    <property type="entry name" value="p53-like_TF_DNA-bd_sf"/>
</dbReference>
<feature type="compositionally biased region" description="Low complexity" evidence="7">
    <location>
        <begin position="230"/>
        <end position="254"/>
    </location>
</feature>
<dbReference type="VEuPathDB" id="VectorBase:CSON000329"/>
<dbReference type="InterPro" id="IPR024061">
    <property type="entry name" value="NDT80_DNA-bd_dom"/>
</dbReference>
<dbReference type="GO" id="GO:0006357">
    <property type="term" value="P:regulation of transcription by RNA polymerase II"/>
    <property type="evidence" value="ECO:0007669"/>
    <property type="project" value="UniProtKB-ARBA"/>
</dbReference>
<keyword evidence="4 6" id="KW-0238">DNA-binding</keyword>
<name>A0A336MI79_CULSO</name>
<dbReference type="PANTHER" id="PTHR13029">
    <property type="match status" value="1"/>
</dbReference>
<evidence type="ECO:0000256" key="4">
    <source>
        <dbReference type="ARBA" id="ARBA00023125"/>
    </source>
</evidence>
<evidence type="ECO:0000256" key="5">
    <source>
        <dbReference type="ARBA" id="ARBA00023136"/>
    </source>
</evidence>
<dbReference type="GO" id="GO:0045893">
    <property type="term" value="P:positive regulation of DNA-templated transcription"/>
    <property type="evidence" value="ECO:0007669"/>
    <property type="project" value="TreeGrafter"/>
</dbReference>
<proteinExistence type="predicted"/>
<dbReference type="AlphaFoldDB" id="A0A336MI79"/>
<evidence type="ECO:0000256" key="8">
    <source>
        <dbReference type="SAM" id="Phobius"/>
    </source>
</evidence>
<protein>
    <submittedName>
        <fullName evidence="11">CSON000329 protein</fullName>
    </submittedName>
</protein>
<dbReference type="GO" id="GO:0005789">
    <property type="term" value="C:endoplasmic reticulum membrane"/>
    <property type="evidence" value="ECO:0007669"/>
    <property type="project" value="TreeGrafter"/>
</dbReference>
<dbReference type="GO" id="GO:0003700">
    <property type="term" value="F:DNA-binding transcription factor activity"/>
    <property type="evidence" value="ECO:0007669"/>
    <property type="project" value="UniProtKB-UniRule"/>
</dbReference>
<evidence type="ECO:0000256" key="2">
    <source>
        <dbReference type="ARBA" id="ARBA00022692"/>
    </source>
</evidence>
<feature type="DNA-binding region" description="NDT80" evidence="6">
    <location>
        <begin position="237"/>
        <end position="526"/>
    </location>
</feature>
<keyword evidence="2 8" id="KW-0812">Transmembrane</keyword>
<comment type="subcellular location">
    <subcellularLocation>
        <location evidence="1">Membrane</location>
        <topology evidence="1">Single-pass membrane protein</topology>
    </subcellularLocation>
</comment>
<sequence length="1105" mass="121807">MEFIEDPMFAGVLGRSDFIGGIDNEALDFDQLDAFIHGNTATTTTTGPNNGNGTQTHLPESPPDSGSEPPYSPSDLHGAGLITGNPTSNPNVAVQSNGYDTDIRLTGHHLTSHLGQQQPTPVLHVADLTLSQQLLSDPTNNIYLNGGGVTSPNLVDASHAIVNPEVTLKHEGELILPDETSPDHGEYMLHQAGPSAGGTLIELGQRPFKSGLLETTGSENLVQLIPGVFNNGSNNNNNSSNSSSNGIQSQQQQQPHPQNAKNTRKRKGSNTVAGRPPSTIIKTDPDLNAGVSRMIGLNKSCSNEASLDTINNASLDSSSSINGGGDGSDSCPMQSIRFAPFQQHQWHVLCNQNLQELPMPHYRVDADKGFNFSNSDDAFVCQKKNHFQITVHAQLHGSAVFVRTNAGLEKIRSFHLHFYGVKLEAPNQTIRIEQSQSDRSKKPFHPVPVDLHDGQVSKVTVGRLHFSETTNNNMRKKGRPNPEQRYFQLVVGLHAHTHSGNFPIVSQGSERIIVRASNPGQFENDVELCWQRGITLDSIYHSGRVGINTDRPDESLVIHGNLKISGHIVQPSDSRAKREISELDTSQQLENVQKIRVVKYRYEPEFAIHSGLADANDSSIEITDTGVIAQEVQKVLPDAVQPAGSIILPNGQIIDNFLLVNKDRIFMENIGAVKELCKVTGSLETRIEQLERINARLMRIQKHKRTKGSKEDETYDSSDDSSEFDSEICSNKTIQFIIIILIIIMTVCLTAISTLYLVERQRTNYQSFGMPPSYDLNGKRIAASPGSNQYEWINSPQKPIHTTFAVGRLKPTPRPLTKETVTRSPEDFVKTTRVWGPIPPSEAEDAEIASNAIDGSQYETKKNNESTKTFVETVITKNHEAKAKNNLYNFKGPGPETPQDAEEILTGDDKILDSGLGSSHLITGGKEIFIDIIGEPHYCNSKGSPMCQSMCCDDTTNPNLEKKPCFKETEEINSDLKYNVTHHQQEEVPIDIKDVTHLLSNSEPTLLDQHLNSTLHTDEIETPINPKENDGLEPQDIGCYVVNLVLRTNSFNITLSTREICSGTAALEKQSFVIPISRYMRDAQIELLFVSNPQIQTMVFVRTQI</sequence>
<dbReference type="Gene3D" id="2.60.40.1390">
    <property type="entry name" value="NDT80 DNA-binding domain"/>
    <property type="match status" value="2"/>
</dbReference>
<dbReference type="Pfam" id="PF13884">
    <property type="entry name" value="Peptidase_S74"/>
    <property type="match status" value="1"/>
</dbReference>
<dbReference type="Pfam" id="PF13887">
    <property type="entry name" value="MYRF_ICA"/>
    <property type="match status" value="1"/>
</dbReference>
<feature type="compositionally biased region" description="Acidic residues" evidence="7">
    <location>
        <begin position="713"/>
        <end position="725"/>
    </location>
</feature>
<feature type="region of interest" description="Disordered" evidence="7">
    <location>
        <begin position="702"/>
        <end position="725"/>
    </location>
</feature>
<feature type="compositionally biased region" description="Polar residues" evidence="7">
    <location>
        <begin position="84"/>
        <end position="94"/>
    </location>
</feature>
<feature type="transmembrane region" description="Helical" evidence="8">
    <location>
        <begin position="736"/>
        <end position="758"/>
    </location>
</feature>
<evidence type="ECO:0000256" key="1">
    <source>
        <dbReference type="ARBA" id="ARBA00004167"/>
    </source>
</evidence>
<evidence type="ECO:0000256" key="3">
    <source>
        <dbReference type="ARBA" id="ARBA00022989"/>
    </source>
</evidence>
<dbReference type="GO" id="GO:0016540">
    <property type="term" value="P:protein autoprocessing"/>
    <property type="evidence" value="ECO:0007669"/>
    <property type="project" value="InterPro"/>
</dbReference>
<dbReference type="InterPro" id="IPR051577">
    <property type="entry name" value="MRF-like"/>
</dbReference>
<keyword evidence="3 8" id="KW-1133">Transmembrane helix</keyword>
<evidence type="ECO:0000256" key="7">
    <source>
        <dbReference type="SAM" id="MobiDB-lite"/>
    </source>
</evidence>
<feature type="region of interest" description="Disordered" evidence="7">
    <location>
        <begin position="226"/>
        <end position="286"/>
    </location>
</feature>
<evidence type="ECO:0000259" key="10">
    <source>
        <dbReference type="PROSITE" id="PS51688"/>
    </source>
</evidence>
<feature type="compositionally biased region" description="Low complexity" evidence="7">
    <location>
        <begin position="40"/>
        <end position="56"/>
    </location>
</feature>
<dbReference type="GO" id="GO:0043565">
    <property type="term" value="F:sequence-specific DNA binding"/>
    <property type="evidence" value="ECO:0007669"/>
    <property type="project" value="TreeGrafter"/>
</dbReference>
<dbReference type="InterPro" id="IPR037141">
    <property type="entry name" value="NDT80_DNA-bd_dom_sf"/>
</dbReference>
<dbReference type="InterPro" id="IPR030392">
    <property type="entry name" value="S74_ICA"/>
</dbReference>
<feature type="compositionally biased region" description="Low complexity" evidence="7">
    <location>
        <begin position="63"/>
        <end position="75"/>
    </location>
</feature>
<feature type="domain" description="Peptidase S74" evidence="10">
    <location>
        <begin position="572"/>
        <end position="687"/>
    </location>
</feature>
<gene>
    <name evidence="11" type="primary">CSON000329</name>
</gene>
<dbReference type="InterPro" id="IPR026932">
    <property type="entry name" value="MYRF_ICA"/>
</dbReference>
<dbReference type="GO" id="GO:0005634">
    <property type="term" value="C:nucleus"/>
    <property type="evidence" value="ECO:0007669"/>
    <property type="project" value="TreeGrafter"/>
</dbReference>
<dbReference type="FunFam" id="2.60.40.1390:FF:000004">
    <property type="entry name" value="Myelin regulatory factor"/>
    <property type="match status" value="1"/>
</dbReference>
<evidence type="ECO:0000259" key="9">
    <source>
        <dbReference type="PROSITE" id="PS51517"/>
    </source>
</evidence>
<feature type="region of interest" description="Disordered" evidence="7">
    <location>
        <begin position="40"/>
        <end position="94"/>
    </location>
</feature>
<dbReference type="PROSITE" id="PS51517">
    <property type="entry name" value="NDT80"/>
    <property type="match status" value="1"/>
</dbReference>
<dbReference type="EMBL" id="UFQT01001058">
    <property type="protein sequence ID" value="SSX28659.1"/>
    <property type="molecule type" value="Genomic_DNA"/>
</dbReference>